<keyword evidence="1" id="KW-0472">Membrane</keyword>
<feature type="transmembrane region" description="Helical" evidence="1">
    <location>
        <begin position="102"/>
        <end position="120"/>
    </location>
</feature>
<gene>
    <name evidence="3" type="ORF">JF290_05470</name>
</gene>
<dbReference type="EMBL" id="JAELVR010000003">
    <property type="protein sequence ID" value="MBJ6370966.1"/>
    <property type="molecule type" value="Genomic_DNA"/>
</dbReference>
<dbReference type="GO" id="GO:0004190">
    <property type="term" value="F:aspartic-type endopeptidase activity"/>
    <property type="evidence" value="ECO:0007669"/>
    <property type="project" value="InterPro"/>
</dbReference>
<feature type="transmembrane region" description="Helical" evidence="1">
    <location>
        <begin position="61"/>
        <end position="82"/>
    </location>
</feature>
<organism evidence="3 4">
    <name type="scientific">Sedimentitalea arenosa</name>
    <dbReference type="NCBI Taxonomy" id="2798803"/>
    <lineage>
        <taxon>Bacteria</taxon>
        <taxon>Pseudomonadati</taxon>
        <taxon>Pseudomonadota</taxon>
        <taxon>Alphaproteobacteria</taxon>
        <taxon>Rhodobacterales</taxon>
        <taxon>Paracoccaceae</taxon>
        <taxon>Sedimentitalea</taxon>
    </lineage>
</organism>
<evidence type="ECO:0000313" key="4">
    <source>
        <dbReference type="Proteomes" id="UP000619079"/>
    </source>
</evidence>
<sequence length="164" mass="17574">MAVSAFAAFWFLPFVLPICFYVAFTDLREMRITNQAVILLAAVFVIVGLFLLPLPTYGLRLLQMGAVLVIGIILNAAGVVGAGDAKFAAAAAPYIAIGDLRLLLAIFAANLLAAFATHRLVKYTPLRRVAPDWKSWSTGWKFPMGLSLGGTLAIYLLLGAQFGA</sequence>
<keyword evidence="1" id="KW-0812">Transmembrane</keyword>
<evidence type="ECO:0000256" key="1">
    <source>
        <dbReference type="SAM" id="Phobius"/>
    </source>
</evidence>
<feature type="transmembrane region" description="Helical" evidence="1">
    <location>
        <begin position="36"/>
        <end position="55"/>
    </location>
</feature>
<evidence type="ECO:0000259" key="2">
    <source>
        <dbReference type="Pfam" id="PF01478"/>
    </source>
</evidence>
<feature type="domain" description="Prepilin type IV endopeptidase peptidase" evidence="2">
    <location>
        <begin position="15"/>
        <end position="115"/>
    </location>
</feature>
<accession>A0A8J7INW6</accession>
<proteinExistence type="predicted"/>
<dbReference type="InterPro" id="IPR000045">
    <property type="entry name" value="Prepilin_IV_endopep_pep"/>
</dbReference>
<feature type="transmembrane region" description="Helical" evidence="1">
    <location>
        <begin position="6"/>
        <end position="24"/>
    </location>
</feature>
<dbReference type="Pfam" id="PF01478">
    <property type="entry name" value="Peptidase_A24"/>
    <property type="match status" value="1"/>
</dbReference>
<name>A0A8J7INW6_9RHOB</name>
<comment type="caution">
    <text evidence="3">The sequence shown here is derived from an EMBL/GenBank/DDBJ whole genome shotgun (WGS) entry which is preliminary data.</text>
</comment>
<dbReference type="Proteomes" id="UP000619079">
    <property type="component" value="Unassembled WGS sequence"/>
</dbReference>
<keyword evidence="1" id="KW-1133">Transmembrane helix</keyword>
<feature type="transmembrane region" description="Helical" evidence="1">
    <location>
        <begin position="140"/>
        <end position="158"/>
    </location>
</feature>
<protein>
    <submittedName>
        <fullName evidence="3">Prepilin peptidase</fullName>
    </submittedName>
</protein>
<keyword evidence="4" id="KW-1185">Reference proteome</keyword>
<reference evidence="3" key="1">
    <citation type="submission" date="2020-12" db="EMBL/GenBank/DDBJ databases">
        <title>Sedimentitalea sp. nov., isolated from sand in Incheon.</title>
        <authorList>
            <person name="Kim W."/>
        </authorList>
    </citation>
    <scope>NUCLEOTIDE SEQUENCE</scope>
    <source>
        <strain evidence="3">CAU 1593</strain>
    </source>
</reference>
<dbReference type="GO" id="GO:0016020">
    <property type="term" value="C:membrane"/>
    <property type="evidence" value="ECO:0007669"/>
    <property type="project" value="InterPro"/>
</dbReference>
<dbReference type="RefSeq" id="WP_199023755.1">
    <property type="nucleotide sequence ID" value="NZ_JAELVR010000003.1"/>
</dbReference>
<evidence type="ECO:0000313" key="3">
    <source>
        <dbReference type="EMBL" id="MBJ6370966.1"/>
    </source>
</evidence>
<dbReference type="Gene3D" id="1.20.120.1220">
    <property type="match status" value="1"/>
</dbReference>
<dbReference type="AlphaFoldDB" id="A0A8J7INW6"/>